<evidence type="ECO:0000313" key="1">
    <source>
        <dbReference type="EMBL" id="AJI25870.1"/>
    </source>
</evidence>
<dbReference type="GeneID" id="93645773"/>
<reference evidence="1 2" key="1">
    <citation type="journal article" date="2015" name="Genome Announc.">
        <title>Complete genome sequences for 35 biothreat assay-relevant bacillus species.</title>
        <authorList>
            <person name="Johnson S.L."/>
            <person name="Daligault H.E."/>
            <person name="Davenport K.W."/>
            <person name="Jaissle J."/>
            <person name="Frey K.G."/>
            <person name="Ladner J.T."/>
            <person name="Broomall S.M."/>
            <person name="Bishop-Lilly K.A."/>
            <person name="Bruce D.C."/>
            <person name="Gibbons H.S."/>
            <person name="Coyne S.R."/>
            <person name="Lo C.C."/>
            <person name="Meincke L."/>
            <person name="Munk A.C."/>
            <person name="Koroleva G.I."/>
            <person name="Rosenzweig C.N."/>
            <person name="Palacios G.F."/>
            <person name="Redden C.L."/>
            <person name="Minogue T.D."/>
            <person name="Chain P.S."/>
        </authorList>
    </citation>
    <scope>NUCLEOTIDE SEQUENCE [LARGE SCALE GENOMIC DNA]</scope>
    <source>
        <strain evidence="2">ATCC 14581 / DSM 32 / JCM 2506 / NBRC 15308 / NCIMB 9376 / NCTC 10342 / NRRL B-14308 / VKM B-512</strain>
        <plasmid evidence="1 2">pBMV_2</plasmid>
    </source>
</reference>
<dbReference type="RefSeq" id="WP_034656074.1">
    <property type="nucleotide sequence ID" value="NZ_CP009921.1"/>
</dbReference>
<dbReference type="EMBL" id="CP009921">
    <property type="protein sequence ID" value="AJI25870.1"/>
    <property type="molecule type" value="Genomic_DNA"/>
</dbReference>
<sequence length="91" mass="10906">MFFQKDVVLVSIKAIGEKSAIVQYRDQEEEVFFTPEEAKEFHQYISHLGDMLIPMNIKTKKLFVEVDEPWDQQELEELKEISYQKENENHE</sequence>
<proteinExistence type="predicted"/>
<gene>
    <name evidence="1" type="ORF">BG04_5752</name>
</gene>
<dbReference type="AlphaFoldDB" id="A0A0B6AM07"/>
<organism evidence="1 2">
    <name type="scientific">Priestia megaterium (strain ATCC 14581 / DSM 32 / CCUG 1817 / JCM 2506 / NBRC 15308 / NCIMB 9376 / NCTC 10342 / NRRL B-14308 / VKM B-512 / Ford 19)</name>
    <name type="common">Bacillus megaterium</name>
    <dbReference type="NCBI Taxonomy" id="1348623"/>
    <lineage>
        <taxon>Bacteria</taxon>
        <taxon>Bacillati</taxon>
        <taxon>Bacillota</taxon>
        <taxon>Bacilli</taxon>
        <taxon>Bacillales</taxon>
        <taxon>Bacillaceae</taxon>
        <taxon>Priestia</taxon>
    </lineage>
</organism>
<geneLocation type="plasmid" evidence="1 2">
    <name>pBMV_2</name>
</geneLocation>
<keyword evidence="1" id="KW-0614">Plasmid</keyword>
<dbReference type="Proteomes" id="UP000031829">
    <property type="component" value="Plasmid pBMV_2"/>
</dbReference>
<dbReference type="HOGENOM" id="CLU_185010_0_0_9"/>
<evidence type="ECO:0000313" key="2">
    <source>
        <dbReference type="Proteomes" id="UP000031829"/>
    </source>
</evidence>
<accession>A0A0B6AM07</accession>
<dbReference type="KEGG" id="bmeg:BG04_5752"/>
<protein>
    <submittedName>
        <fullName evidence="1">Uncharacterized protein</fullName>
    </submittedName>
</protein>
<name>A0A0B6AM07_PRIM2</name>